<evidence type="ECO:0000256" key="4">
    <source>
        <dbReference type="ARBA" id="ARBA00023098"/>
    </source>
</evidence>
<comment type="catalytic activity">
    <reaction evidence="6">
        <text>a (3R)-hydroxyacyl-[ACP] + UDP-N-acetyl-alpha-D-glucosamine = a UDP-3-O-[(3R)-3-hydroxyacyl]-N-acetyl-alpha-D-glucosamine + holo-[ACP]</text>
        <dbReference type="Rhea" id="RHEA:67812"/>
        <dbReference type="Rhea" id="RHEA-COMP:9685"/>
        <dbReference type="Rhea" id="RHEA-COMP:9945"/>
        <dbReference type="ChEBI" id="CHEBI:57705"/>
        <dbReference type="ChEBI" id="CHEBI:64479"/>
        <dbReference type="ChEBI" id="CHEBI:78827"/>
        <dbReference type="ChEBI" id="CHEBI:173225"/>
        <dbReference type="EC" id="2.3.1.129"/>
    </reaction>
</comment>
<dbReference type="InterPro" id="IPR010137">
    <property type="entry name" value="Lipid_A_LpxA"/>
</dbReference>
<dbReference type="Proteomes" id="UP001274321">
    <property type="component" value="Unassembled WGS sequence"/>
</dbReference>
<comment type="caution">
    <text evidence="8">The sequence shown here is derived from an EMBL/GenBank/DDBJ whole genome shotgun (WGS) entry which is preliminary data.</text>
</comment>
<evidence type="ECO:0000256" key="6">
    <source>
        <dbReference type="HAMAP-Rule" id="MF_00387"/>
    </source>
</evidence>
<accession>A0ABU4RMY1</accession>
<dbReference type="HAMAP" id="MF_00387">
    <property type="entry name" value="LpxA"/>
    <property type="match status" value="1"/>
</dbReference>
<evidence type="ECO:0000256" key="2">
    <source>
        <dbReference type="ARBA" id="ARBA00022556"/>
    </source>
</evidence>
<organism evidence="8 9">
    <name type="scientific">Terrihabitans rhizophilus</name>
    <dbReference type="NCBI Taxonomy" id="3092662"/>
    <lineage>
        <taxon>Bacteria</taxon>
        <taxon>Pseudomonadati</taxon>
        <taxon>Pseudomonadota</taxon>
        <taxon>Alphaproteobacteria</taxon>
        <taxon>Hyphomicrobiales</taxon>
        <taxon>Terrihabitans</taxon>
    </lineage>
</organism>
<comment type="subcellular location">
    <subcellularLocation>
        <location evidence="6">Cytoplasm</location>
    </subcellularLocation>
</comment>
<evidence type="ECO:0000313" key="9">
    <source>
        <dbReference type="Proteomes" id="UP001274321"/>
    </source>
</evidence>
<keyword evidence="6" id="KW-0963">Cytoplasm</keyword>
<dbReference type="CDD" id="cd03351">
    <property type="entry name" value="LbH_UDP-GlcNAc_AT"/>
    <property type="match status" value="1"/>
</dbReference>
<dbReference type="InterPro" id="IPR029098">
    <property type="entry name" value="Acetyltransf_C"/>
</dbReference>
<dbReference type="Pfam" id="PF13720">
    <property type="entry name" value="Acetyltransf_11"/>
    <property type="match status" value="1"/>
</dbReference>
<dbReference type="GO" id="GO:0008780">
    <property type="term" value="F:acyl-[acyl-carrier-protein]-UDP-N-acetylglucosamine O-acyltransferase activity"/>
    <property type="evidence" value="ECO:0007669"/>
    <property type="project" value="UniProtKB-EC"/>
</dbReference>
<name>A0ABU4RMY1_9HYPH</name>
<reference evidence="8 9" key="1">
    <citation type="submission" date="2023-11" db="EMBL/GenBank/DDBJ databases">
        <authorList>
            <person name="Bao R."/>
        </authorList>
    </citation>
    <scope>NUCLEOTIDE SEQUENCE [LARGE SCALE GENOMIC DNA]</scope>
    <source>
        <strain evidence="8 9">PJ23</strain>
    </source>
</reference>
<keyword evidence="2 6" id="KW-0441">Lipid A biosynthesis</keyword>
<dbReference type="InterPro" id="IPR037157">
    <property type="entry name" value="Acetyltransf_C_sf"/>
</dbReference>
<evidence type="ECO:0000256" key="3">
    <source>
        <dbReference type="ARBA" id="ARBA00022679"/>
    </source>
</evidence>
<dbReference type="NCBIfam" id="TIGR01852">
    <property type="entry name" value="lipid_A_lpxA"/>
    <property type="match status" value="1"/>
</dbReference>
<gene>
    <name evidence="6 8" type="primary">lpxA</name>
    <name evidence="8" type="ORF">SCD90_05245</name>
</gene>
<evidence type="ECO:0000259" key="7">
    <source>
        <dbReference type="Pfam" id="PF13720"/>
    </source>
</evidence>
<dbReference type="SUPFAM" id="SSF51161">
    <property type="entry name" value="Trimeric LpxA-like enzymes"/>
    <property type="match status" value="1"/>
</dbReference>
<dbReference type="InterPro" id="IPR001451">
    <property type="entry name" value="Hexapep"/>
</dbReference>
<proteinExistence type="inferred from homology"/>
<keyword evidence="5 6" id="KW-0012">Acyltransferase</keyword>
<dbReference type="PANTHER" id="PTHR43480:SF1">
    <property type="entry name" value="ACYL-[ACYL-CARRIER-PROTEIN]--UDP-N-ACETYLGLUCOSAMINE O-ACYLTRANSFERASE, MITOCHONDRIAL-RELATED"/>
    <property type="match status" value="1"/>
</dbReference>
<comment type="pathway">
    <text evidence="6">Glycolipid biosynthesis; lipid IV(A) biosynthesis; lipid IV(A) from (3R)-3-hydroxytetradecanoyl-[acyl-carrier-protein] and UDP-N-acetyl-alpha-D-glucosamine: step 1/6.</text>
</comment>
<feature type="domain" description="UDP N-acetylglucosamine O-acyltransferase C-terminal" evidence="7">
    <location>
        <begin position="175"/>
        <end position="255"/>
    </location>
</feature>
<dbReference type="PANTHER" id="PTHR43480">
    <property type="entry name" value="ACYL-[ACYL-CARRIER-PROTEIN]--UDP-N-ACETYLGLUCOSAMINE O-ACYLTRANSFERASE"/>
    <property type="match status" value="1"/>
</dbReference>
<dbReference type="NCBIfam" id="NF003657">
    <property type="entry name" value="PRK05289.1"/>
    <property type="match status" value="1"/>
</dbReference>
<keyword evidence="3 6" id="KW-0808">Transferase</keyword>
<sequence>MAIHPSAVVEDGAVIGSDVSIGPFCTVGADVVLGDGCVLKSHVAVAGHTRIGAGTRIFPFASIGHEAQDLKFRGEHATLTVGANCLIREGVTMNAGTEGGGSHTVVGDNCAFLANSHVGHDCRVGNNVILSNGALLAGHVTVGDNVIMGGGSAVIQFARIGSHAFVGGLSGVEKDLIPFGMAVGDRARLAGLNLVGLRRRNFPREEINALREGYRLLFAETGTLQERVDNMASSFPESALVQDVVAFVRAGGDRALCTPESAPRTAA</sequence>
<dbReference type="Gene3D" id="2.160.10.10">
    <property type="entry name" value="Hexapeptide repeat proteins"/>
    <property type="match status" value="1"/>
</dbReference>
<evidence type="ECO:0000313" key="8">
    <source>
        <dbReference type="EMBL" id="MDX6805464.1"/>
    </source>
</evidence>
<evidence type="ECO:0000256" key="1">
    <source>
        <dbReference type="ARBA" id="ARBA00022516"/>
    </source>
</evidence>
<dbReference type="Pfam" id="PF00132">
    <property type="entry name" value="Hexapep"/>
    <property type="match status" value="2"/>
</dbReference>
<comment type="subunit">
    <text evidence="6">Homotrimer.</text>
</comment>
<dbReference type="Gene3D" id="1.20.1180.10">
    <property type="entry name" value="Udp N-acetylglucosamine O-acyltransferase, C-terminal domain"/>
    <property type="match status" value="1"/>
</dbReference>
<keyword evidence="9" id="KW-1185">Reference proteome</keyword>
<dbReference type="EC" id="2.3.1.129" evidence="6"/>
<keyword evidence="6" id="KW-0677">Repeat</keyword>
<dbReference type="PIRSF" id="PIRSF000456">
    <property type="entry name" value="UDP-GlcNAc_acltr"/>
    <property type="match status" value="1"/>
</dbReference>
<protein>
    <recommendedName>
        <fullName evidence="6">Acyl-[acyl-carrier-protein]--UDP-N-acetylglucosamine O-acyltransferase</fullName>
        <shortName evidence="6">UDP-N-acetylglucosamine acyltransferase</shortName>
        <ecNumber evidence="6">2.3.1.129</ecNumber>
    </recommendedName>
</protein>
<comment type="similarity">
    <text evidence="6">Belongs to the transferase hexapeptide repeat family. LpxA subfamily.</text>
</comment>
<comment type="function">
    <text evidence="6">Involved in the biosynthesis of lipid A, a phosphorylated glycolipid that anchors the lipopolysaccharide to the outer membrane of the cell.</text>
</comment>
<evidence type="ECO:0000256" key="5">
    <source>
        <dbReference type="ARBA" id="ARBA00023315"/>
    </source>
</evidence>
<keyword evidence="4 6" id="KW-0443">Lipid metabolism</keyword>
<dbReference type="InterPro" id="IPR011004">
    <property type="entry name" value="Trimer_LpxA-like_sf"/>
</dbReference>
<dbReference type="RefSeq" id="WP_319843578.1">
    <property type="nucleotide sequence ID" value="NZ_JAXAFJ010000002.1"/>
</dbReference>
<dbReference type="EMBL" id="JAXAFJ010000002">
    <property type="protein sequence ID" value="MDX6805464.1"/>
    <property type="molecule type" value="Genomic_DNA"/>
</dbReference>
<keyword evidence="1 6" id="KW-0444">Lipid biosynthesis</keyword>